<dbReference type="OrthoDB" id="572373at2"/>
<evidence type="ECO:0000313" key="2">
    <source>
        <dbReference type="EMBL" id="ACK69797.1"/>
    </source>
</evidence>
<keyword evidence="3" id="KW-1185">Reference proteome</keyword>
<sequence length="168" mass="18149">MRSEDIANMKNNQGERNCALALGIIFLVIGIAGFLPSLLSIPGGHTAVPIQAEPSLYTKGYGYLFGLFPTNLIHNFVHCAVGIAGIAFSRDARGARNYCRVFAYLYAGLAILGLFPFTKTLFGLMPIFGNNVWFNGLTAALAGYFGFVKPIQETGEVAVSPPDIIKER</sequence>
<name>B7K7M9_GLOC7</name>
<dbReference type="KEGG" id="cyc:PCC7424_1353"/>
<dbReference type="EMBL" id="CP001291">
    <property type="protein sequence ID" value="ACK69797.1"/>
    <property type="molecule type" value="Genomic_DNA"/>
</dbReference>
<dbReference type="HOGENOM" id="CLU_104624_2_0_3"/>
<organism evidence="2 3">
    <name type="scientific">Gloeothece citriformis (strain PCC 7424)</name>
    <name type="common">Cyanothece sp. (strain PCC 7424)</name>
    <dbReference type="NCBI Taxonomy" id="65393"/>
    <lineage>
        <taxon>Bacteria</taxon>
        <taxon>Bacillati</taxon>
        <taxon>Cyanobacteriota</taxon>
        <taxon>Cyanophyceae</taxon>
        <taxon>Oscillatoriophycideae</taxon>
        <taxon>Chroococcales</taxon>
        <taxon>Aphanothecaceae</taxon>
        <taxon>Gloeothece</taxon>
        <taxon>Gloeothece citriformis</taxon>
    </lineage>
</organism>
<dbReference type="Pfam" id="PF14325">
    <property type="entry name" value="DUF4383"/>
    <property type="match status" value="1"/>
</dbReference>
<gene>
    <name evidence="2" type="ordered locus">PCC7424_1353</name>
</gene>
<protein>
    <recommendedName>
        <fullName evidence="4">DUF4383 domain-containing protein</fullName>
    </recommendedName>
</protein>
<dbReference type="AlphaFoldDB" id="B7K7M9"/>
<feature type="transmembrane region" description="Helical" evidence="1">
    <location>
        <begin position="20"/>
        <end position="41"/>
    </location>
</feature>
<keyword evidence="1" id="KW-1133">Transmembrane helix</keyword>
<dbReference type="STRING" id="65393.PCC7424_1353"/>
<feature type="transmembrane region" description="Helical" evidence="1">
    <location>
        <begin position="61"/>
        <end position="89"/>
    </location>
</feature>
<accession>B7K7M9</accession>
<proteinExistence type="predicted"/>
<dbReference type="RefSeq" id="WP_012598743.1">
    <property type="nucleotide sequence ID" value="NC_011729.1"/>
</dbReference>
<feature type="transmembrane region" description="Helical" evidence="1">
    <location>
        <begin position="101"/>
        <end position="118"/>
    </location>
</feature>
<keyword evidence="1" id="KW-0472">Membrane</keyword>
<evidence type="ECO:0000256" key="1">
    <source>
        <dbReference type="SAM" id="Phobius"/>
    </source>
</evidence>
<evidence type="ECO:0000313" key="3">
    <source>
        <dbReference type="Proteomes" id="UP000002384"/>
    </source>
</evidence>
<evidence type="ECO:0008006" key="4">
    <source>
        <dbReference type="Google" id="ProtNLM"/>
    </source>
</evidence>
<keyword evidence="1" id="KW-0812">Transmembrane</keyword>
<dbReference type="eggNOG" id="ENOG5031N9T">
    <property type="taxonomic scope" value="Bacteria"/>
</dbReference>
<reference evidence="3" key="1">
    <citation type="journal article" date="2011" name="MBio">
        <title>Novel metabolic attributes of the genus Cyanothece, comprising a group of unicellular nitrogen-fixing Cyanobacteria.</title>
        <authorList>
            <person name="Bandyopadhyay A."/>
            <person name="Elvitigala T."/>
            <person name="Welsh E."/>
            <person name="Stockel J."/>
            <person name="Liberton M."/>
            <person name="Min H."/>
            <person name="Sherman L.A."/>
            <person name="Pakrasi H.B."/>
        </authorList>
    </citation>
    <scope>NUCLEOTIDE SEQUENCE [LARGE SCALE GENOMIC DNA]</scope>
    <source>
        <strain evidence="3">PCC 7424</strain>
    </source>
</reference>
<dbReference type="Proteomes" id="UP000002384">
    <property type="component" value="Chromosome"/>
</dbReference>